<dbReference type="GO" id="GO:0004400">
    <property type="term" value="F:histidinol-phosphate transaminase activity"/>
    <property type="evidence" value="ECO:0007669"/>
    <property type="project" value="UniProtKB-EC"/>
</dbReference>
<accession>A0ABU2WH95</accession>
<dbReference type="PANTHER" id="PTHR43643:SF3">
    <property type="entry name" value="HISTIDINOL-PHOSPHATE AMINOTRANSFERASE"/>
    <property type="match status" value="1"/>
</dbReference>
<feature type="domain" description="Aminotransferase class I/classII large" evidence="10">
    <location>
        <begin position="37"/>
        <end position="369"/>
    </location>
</feature>
<dbReference type="CDD" id="cd00609">
    <property type="entry name" value="AAT_like"/>
    <property type="match status" value="1"/>
</dbReference>
<dbReference type="HAMAP" id="MF_01023">
    <property type="entry name" value="HisC_aminotrans_2"/>
    <property type="match status" value="1"/>
</dbReference>
<keyword evidence="9" id="KW-0368">Histidine biosynthesis</keyword>
<dbReference type="Gene3D" id="3.90.1150.10">
    <property type="entry name" value="Aspartate Aminotransferase, domain 1"/>
    <property type="match status" value="1"/>
</dbReference>
<dbReference type="Proteomes" id="UP001254608">
    <property type="component" value="Unassembled WGS sequence"/>
</dbReference>
<comment type="subunit">
    <text evidence="4 9">Homodimer.</text>
</comment>
<gene>
    <name evidence="9 11" type="primary">hisC</name>
    <name evidence="11" type="ORF">RM530_07660</name>
</gene>
<comment type="catalytic activity">
    <reaction evidence="8 9">
        <text>L-histidinol phosphate + 2-oxoglutarate = 3-(imidazol-4-yl)-2-oxopropyl phosphate + L-glutamate</text>
        <dbReference type="Rhea" id="RHEA:23744"/>
        <dbReference type="ChEBI" id="CHEBI:16810"/>
        <dbReference type="ChEBI" id="CHEBI:29985"/>
        <dbReference type="ChEBI" id="CHEBI:57766"/>
        <dbReference type="ChEBI" id="CHEBI:57980"/>
        <dbReference type="EC" id="2.6.1.9"/>
    </reaction>
</comment>
<evidence type="ECO:0000256" key="3">
    <source>
        <dbReference type="ARBA" id="ARBA00007970"/>
    </source>
</evidence>
<dbReference type="InterPro" id="IPR050106">
    <property type="entry name" value="HistidinolP_aminotransfase"/>
</dbReference>
<evidence type="ECO:0000256" key="1">
    <source>
        <dbReference type="ARBA" id="ARBA00001933"/>
    </source>
</evidence>
<evidence type="ECO:0000256" key="8">
    <source>
        <dbReference type="ARBA" id="ARBA00047481"/>
    </source>
</evidence>
<dbReference type="InterPro" id="IPR004839">
    <property type="entry name" value="Aminotransferase_I/II_large"/>
</dbReference>
<dbReference type="EC" id="2.6.1.9" evidence="9"/>
<dbReference type="Pfam" id="PF00155">
    <property type="entry name" value="Aminotran_1_2"/>
    <property type="match status" value="1"/>
</dbReference>
<proteinExistence type="inferred from homology"/>
<keyword evidence="6 9" id="KW-0808">Transferase</keyword>
<dbReference type="RefSeq" id="WP_311364632.1">
    <property type="nucleotide sequence ID" value="NZ_JAVRIC010000008.1"/>
</dbReference>
<dbReference type="InterPro" id="IPR015422">
    <property type="entry name" value="PyrdxlP-dep_Trfase_small"/>
</dbReference>
<keyword evidence="7 9" id="KW-0663">Pyridoxal phosphate</keyword>
<comment type="similarity">
    <text evidence="3 9">Belongs to the class-II pyridoxal-phosphate-dependent aminotransferase family. Histidinol-phosphate aminotransferase subfamily.</text>
</comment>
<feature type="modified residue" description="N6-(pyridoxal phosphate)lysine" evidence="9">
    <location>
        <position position="237"/>
    </location>
</feature>
<dbReference type="NCBIfam" id="TIGR01141">
    <property type="entry name" value="hisC"/>
    <property type="match status" value="1"/>
</dbReference>
<sequence length="380" mass="41468">MNNPAYLKNALPGVLQLAPYQPGMPLEELQRRLGVKDAIKLASNENPLGASPAVCEMLAATARGELSRYPDGGGFRLKKKLAAYHGVDADCITLGNGSNDLLEFVSRVFLGPGRAALFSQYAFAVYSIATQAQNAEAIVVPALPRDHASMPMGHDLEGFARELRDDVAAVFIANPNNPTGTWLAPEQIEAFLEEVPEQVVVVLDEAYFDYQAPALRTDSRALLSRYPNLLVTRTFSKVYGLASLRVGYGLSHPSLADLLNRVRQPFNNNSLALLAAELALEDQDFVRKSVELNTRELARMTAEVHALGLKTLPSQANFLTIDFGRDASPIHQGLLERGVIVRPMGSYKMPDFIRVSIGTGEENSRFINTLKDILKMSSGA</sequence>
<dbReference type="SUPFAM" id="SSF53383">
    <property type="entry name" value="PLP-dependent transferases"/>
    <property type="match status" value="1"/>
</dbReference>
<reference evidence="11 12" key="1">
    <citation type="submission" date="2023-09" db="EMBL/GenBank/DDBJ databases">
        <authorList>
            <person name="Rey-Velasco X."/>
        </authorList>
    </citation>
    <scope>NUCLEOTIDE SEQUENCE [LARGE SCALE GENOMIC DNA]</scope>
    <source>
        <strain evidence="11 12">W345</strain>
    </source>
</reference>
<evidence type="ECO:0000256" key="7">
    <source>
        <dbReference type="ARBA" id="ARBA00022898"/>
    </source>
</evidence>
<evidence type="ECO:0000313" key="11">
    <source>
        <dbReference type="EMBL" id="MDT0497240.1"/>
    </source>
</evidence>
<organism evidence="11 12">
    <name type="scientific">Banduia mediterranea</name>
    <dbReference type="NCBI Taxonomy" id="3075609"/>
    <lineage>
        <taxon>Bacteria</taxon>
        <taxon>Pseudomonadati</taxon>
        <taxon>Pseudomonadota</taxon>
        <taxon>Gammaproteobacteria</taxon>
        <taxon>Nevskiales</taxon>
        <taxon>Algiphilaceae</taxon>
        <taxon>Banduia</taxon>
    </lineage>
</organism>
<dbReference type="PANTHER" id="PTHR43643">
    <property type="entry name" value="HISTIDINOL-PHOSPHATE AMINOTRANSFERASE 2"/>
    <property type="match status" value="1"/>
</dbReference>
<keyword evidence="9" id="KW-0028">Amino-acid biosynthesis</keyword>
<evidence type="ECO:0000256" key="9">
    <source>
        <dbReference type="HAMAP-Rule" id="MF_01023"/>
    </source>
</evidence>
<evidence type="ECO:0000256" key="6">
    <source>
        <dbReference type="ARBA" id="ARBA00022679"/>
    </source>
</evidence>
<comment type="caution">
    <text evidence="11">The sequence shown here is derived from an EMBL/GenBank/DDBJ whole genome shotgun (WGS) entry which is preliminary data.</text>
</comment>
<comment type="cofactor">
    <cofactor evidence="1 9">
        <name>pyridoxal 5'-phosphate</name>
        <dbReference type="ChEBI" id="CHEBI:597326"/>
    </cofactor>
</comment>
<evidence type="ECO:0000259" key="10">
    <source>
        <dbReference type="Pfam" id="PF00155"/>
    </source>
</evidence>
<keyword evidence="12" id="KW-1185">Reference proteome</keyword>
<evidence type="ECO:0000256" key="2">
    <source>
        <dbReference type="ARBA" id="ARBA00005011"/>
    </source>
</evidence>
<name>A0ABU2WH95_9GAMM</name>
<dbReference type="EMBL" id="JAVRIC010000008">
    <property type="protein sequence ID" value="MDT0497240.1"/>
    <property type="molecule type" value="Genomic_DNA"/>
</dbReference>
<comment type="pathway">
    <text evidence="2 9">Amino-acid biosynthesis; L-histidine biosynthesis; L-histidine from 5-phospho-alpha-D-ribose 1-diphosphate: step 7/9.</text>
</comment>
<keyword evidence="5 9" id="KW-0032">Aminotransferase</keyword>
<protein>
    <recommendedName>
        <fullName evidence="9">Histidinol-phosphate aminotransferase</fullName>
        <ecNumber evidence="9">2.6.1.9</ecNumber>
    </recommendedName>
    <alternativeName>
        <fullName evidence="9">Imidazole acetol-phosphate transaminase</fullName>
    </alternativeName>
</protein>
<evidence type="ECO:0000256" key="4">
    <source>
        <dbReference type="ARBA" id="ARBA00011738"/>
    </source>
</evidence>
<evidence type="ECO:0000313" key="12">
    <source>
        <dbReference type="Proteomes" id="UP001254608"/>
    </source>
</evidence>
<evidence type="ECO:0000256" key="5">
    <source>
        <dbReference type="ARBA" id="ARBA00022576"/>
    </source>
</evidence>
<dbReference type="InterPro" id="IPR015424">
    <property type="entry name" value="PyrdxlP-dep_Trfase"/>
</dbReference>
<dbReference type="Gene3D" id="3.40.640.10">
    <property type="entry name" value="Type I PLP-dependent aspartate aminotransferase-like (Major domain)"/>
    <property type="match status" value="1"/>
</dbReference>
<dbReference type="InterPro" id="IPR005861">
    <property type="entry name" value="HisP_aminotrans"/>
</dbReference>
<dbReference type="InterPro" id="IPR015421">
    <property type="entry name" value="PyrdxlP-dep_Trfase_major"/>
</dbReference>